<comment type="caution">
    <text evidence="1">The sequence shown here is derived from an EMBL/GenBank/DDBJ whole genome shotgun (WGS) entry which is preliminary data.</text>
</comment>
<dbReference type="Proteomes" id="UP000015462">
    <property type="component" value="Unassembled WGS sequence"/>
</dbReference>
<evidence type="ECO:0000313" key="2">
    <source>
        <dbReference type="Proteomes" id="UP000015462"/>
    </source>
</evidence>
<dbReference type="RefSeq" id="WP_016390695.1">
    <property type="nucleotide sequence ID" value="NZ_KE646809.1"/>
</dbReference>
<dbReference type="AlphaFoldDB" id="A0AB33Z0G2"/>
<dbReference type="EMBL" id="ASHL01000007">
    <property type="protein sequence ID" value="EPD12678.1"/>
    <property type="molecule type" value="Genomic_DNA"/>
</dbReference>
<proteinExistence type="predicted"/>
<accession>A0AB33Z0G2</accession>
<evidence type="ECO:0000313" key="1">
    <source>
        <dbReference type="EMBL" id="EPD12678.1"/>
    </source>
</evidence>
<name>A0AB33Z0G2_9GAMM</name>
<reference evidence="1 2" key="1">
    <citation type="journal article" date="2013" name="Genome Announc.">
        <title>Genome Sequence of the Pyrene- and Fluoranthene-Degrading Bacterium Cycloclasticus sp. Strain PY97M.</title>
        <authorList>
            <person name="Cui Z."/>
            <person name="Xu G."/>
            <person name="Li Q."/>
            <person name="Gao W."/>
            <person name="Zheng L."/>
        </authorList>
    </citation>
    <scope>NUCLEOTIDE SEQUENCE [LARGE SCALE GENOMIC DNA]</scope>
    <source>
        <strain evidence="1 2">PY97M</strain>
    </source>
</reference>
<protein>
    <submittedName>
        <fullName evidence="1">Uncharacterized protein</fullName>
    </submittedName>
</protein>
<gene>
    <name evidence="1" type="ORF">L196_08734</name>
</gene>
<organism evidence="1 2">
    <name type="scientific">Cycloclasticus pugetii</name>
    <dbReference type="NCBI Taxonomy" id="34068"/>
    <lineage>
        <taxon>Bacteria</taxon>
        <taxon>Pseudomonadati</taxon>
        <taxon>Pseudomonadota</taxon>
        <taxon>Gammaproteobacteria</taxon>
        <taxon>Thiotrichales</taxon>
        <taxon>Piscirickettsiaceae</taxon>
        <taxon>Cycloclasticus</taxon>
    </lineage>
</organism>
<keyword evidence="2" id="KW-1185">Reference proteome</keyword>
<sequence>MFNKEEVKTETLEEFFSGLKSIKTAKDHIFDYIDSSVTFFEDYLKEKELPHIYPKCYEYEIEGSNGGAHLPEILKYITQDKGIKLQPEWYAASFIQRAHELREWIEKGDIFEAVQCALHLEKDRSDFNLSNLEPKILAGKSRVSEASKMKMKTATKNQSLAKPIFNSFIEKDFSKSRAALHTAKRLKKDHGINVPKSTILDWRGKKLI</sequence>